<feature type="domain" description="Polysaccharide pyruvyl transferase" evidence="1">
    <location>
        <begin position="17"/>
        <end position="307"/>
    </location>
</feature>
<dbReference type="GO" id="GO:0016740">
    <property type="term" value="F:transferase activity"/>
    <property type="evidence" value="ECO:0007669"/>
    <property type="project" value="UniProtKB-KW"/>
</dbReference>
<evidence type="ECO:0000313" key="3">
    <source>
        <dbReference type="Proteomes" id="UP000233425"/>
    </source>
</evidence>
<accession>A0A2N0UIU4</accession>
<dbReference type="EMBL" id="NNSR01000073">
    <property type="protein sequence ID" value="PKD26900.1"/>
    <property type="molecule type" value="Genomic_DNA"/>
</dbReference>
<dbReference type="Proteomes" id="UP000233425">
    <property type="component" value="Unassembled WGS sequence"/>
</dbReference>
<gene>
    <name evidence="2" type="ORF">RBATCC27255_01765</name>
</gene>
<dbReference type="RefSeq" id="WP_101029685.1">
    <property type="nucleotide sequence ID" value="NZ_CABMMZ010000073.1"/>
</dbReference>
<organism evidence="2 3">
    <name type="scientific">Ruminococcus bromii</name>
    <dbReference type="NCBI Taxonomy" id="40518"/>
    <lineage>
        <taxon>Bacteria</taxon>
        <taxon>Bacillati</taxon>
        <taxon>Bacillota</taxon>
        <taxon>Clostridia</taxon>
        <taxon>Eubacteriales</taxon>
        <taxon>Oscillospiraceae</taxon>
        <taxon>Ruminococcus</taxon>
    </lineage>
</organism>
<keyword evidence="3" id="KW-1185">Reference proteome</keyword>
<proteinExistence type="predicted"/>
<sequence>MDNKKTVAYLTRHTVSNYGSVLQAYATQTALEKLGCNAVCINYYRTDEKTENIVDTRLKSVSAKWNKNALTRLFFKATQKPVYKFADKRFEEYRKIVKVTDKEYNSEAELKSDIPKADIYMTGSDQVWNTVVCGEIDPVYFLSFLPKKVKKIAYAASFGGASVEEKNKTRIKSWLKEYNKITIRENSGIKIASELGIHAEQVLDPTFLLDKNEWEKLIPNRKCDEKYVLVYQLHPNKQFDAYAKEFAKRKGLKLYRVSHCFHHIVRSGKFICCPPVGEFLWYIKNAEYFLTDSFHGTAFSIGLNTQFADVLPKSYSERISSILELIGYENRILKSYDDFKIAEEKIDFNRVNEIISTERKKSFDILKDMIGD</sequence>
<evidence type="ECO:0000259" key="1">
    <source>
        <dbReference type="Pfam" id="PF04230"/>
    </source>
</evidence>
<dbReference type="AlphaFoldDB" id="A0A2N0UIU4"/>
<keyword evidence="2" id="KW-0808">Transferase</keyword>
<name>A0A2N0UIU4_9FIRM</name>
<protein>
    <submittedName>
        <fullName evidence="2">Polysaccharide pyruvyl transferase</fullName>
    </submittedName>
</protein>
<comment type="caution">
    <text evidence="2">The sequence shown here is derived from an EMBL/GenBank/DDBJ whole genome shotgun (WGS) entry which is preliminary data.</text>
</comment>
<dbReference type="InterPro" id="IPR007345">
    <property type="entry name" value="Polysacch_pyruvyl_Trfase"/>
</dbReference>
<evidence type="ECO:0000313" key="2">
    <source>
        <dbReference type="EMBL" id="PKD26900.1"/>
    </source>
</evidence>
<dbReference type="Pfam" id="PF04230">
    <property type="entry name" value="PS_pyruv_trans"/>
    <property type="match status" value="1"/>
</dbReference>
<reference evidence="2" key="1">
    <citation type="journal article" date="2018" name="Environ. Microbiol.">
        <title>Sporulation capability and amylosome conservation among diverse human colonic and rumen isolates of the keystone starch-degrader Ruminococcus bromii.</title>
        <authorList>
            <person name="Mukhopadhya I."/>
            <person name="Morais S."/>
            <person name="Laverde-Gomez J."/>
            <person name="Sheridan P.O."/>
            <person name="Walker A.W."/>
            <person name="Kelly W."/>
            <person name="Klieve A.V."/>
            <person name="Ouwerkerk D."/>
            <person name="Duncan S.H."/>
            <person name="Louis P."/>
            <person name="Koropatkin N."/>
            <person name="Cockburn D."/>
            <person name="Kibler R."/>
            <person name="Cooper P.J."/>
            <person name="Sandoval C."/>
            <person name="Crost E."/>
            <person name="Juge N."/>
            <person name="Bayer E.A."/>
            <person name="Flint H.J."/>
        </authorList>
    </citation>
    <scope>NUCLEOTIDE SEQUENCE [LARGE SCALE GENOMIC DNA]</scope>
    <source>
        <strain evidence="2">ATCC 27255</strain>
    </source>
</reference>